<name>A0A517DYH8_9FIRM</name>
<dbReference type="RefSeq" id="WP_144351802.1">
    <property type="nucleotide sequence ID" value="NZ_CP036259.1"/>
</dbReference>
<feature type="transmembrane region" description="Helical" evidence="1">
    <location>
        <begin position="103"/>
        <end position="123"/>
    </location>
</feature>
<organism evidence="2 3">
    <name type="scientific">Sporomusa termitida</name>
    <dbReference type="NCBI Taxonomy" id="2377"/>
    <lineage>
        <taxon>Bacteria</taxon>
        <taxon>Bacillati</taxon>
        <taxon>Bacillota</taxon>
        <taxon>Negativicutes</taxon>
        <taxon>Selenomonadales</taxon>
        <taxon>Sporomusaceae</taxon>
        <taxon>Sporomusa</taxon>
    </lineage>
</organism>
<evidence type="ECO:0000313" key="3">
    <source>
        <dbReference type="Proteomes" id="UP000320776"/>
    </source>
</evidence>
<feature type="transmembrane region" description="Helical" evidence="1">
    <location>
        <begin position="55"/>
        <end position="72"/>
    </location>
</feature>
<feature type="transmembrane region" description="Helical" evidence="1">
    <location>
        <begin position="143"/>
        <end position="161"/>
    </location>
</feature>
<keyword evidence="1" id="KW-1133">Transmembrane helix</keyword>
<dbReference type="Proteomes" id="UP000320776">
    <property type="component" value="Chromosome"/>
</dbReference>
<accession>A0A517DYH8</accession>
<dbReference type="AlphaFoldDB" id="A0A517DYH8"/>
<gene>
    <name evidence="2" type="ORF">SPTER_38380</name>
</gene>
<dbReference type="OrthoDB" id="1682230at2"/>
<sequence>MYRTMTRAALLLALMFIFQSLRLFLPVPAFVSMFVIGSAVNACLLAAVETAGWQAALLLGLAAPVIACLQQALPVPVLIIPVIAANIFYIAGYKVLLPVNRWLAVAAAAGLKMAGLYVAVAWLLTFVNIPANLAVMIKMMLSWPQLITGVTGGIICFVVLARRQGGNGRRAGL</sequence>
<proteinExistence type="predicted"/>
<evidence type="ECO:0000313" key="2">
    <source>
        <dbReference type="EMBL" id="QDR82410.1"/>
    </source>
</evidence>
<evidence type="ECO:0000256" key="1">
    <source>
        <dbReference type="SAM" id="Phobius"/>
    </source>
</evidence>
<feature type="transmembrane region" description="Helical" evidence="1">
    <location>
        <begin position="78"/>
        <end position="96"/>
    </location>
</feature>
<feature type="transmembrane region" description="Helical" evidence="1">
    <location>
        <begin position="30"/>
        <end position="48"/>
    </location>
</feature>
<keyword evidence="3" id="KW-1185">Reference proteome</keyword>
<reference evidence="2 3" key="1">
    <citation type="submission" date="2019-02" db="EMBL/GenBank/DDBJ databases">
        <title>Closed genome of Sporomusa termitida DSM 4440.</title>
        <authorList>
            <person name="Poehlein A."/>
            <person name="Daniel R."/>
        </authorList>
    </citation>
    <scope>NUCLEOTIDE SEQUENCE [LARGE SCALE GENOMIC DNA]</scope>
    <source>
        <strain evidence="2 3">DSM 4440</strain>
    </source>
</reference>
<dbReference type="EMBL" id="CP036259">
    <property type="protein sequence ID" value="QDR82410.1"/>
    <property type="molecule type" value="Genomic_DNA"/>
</dbReference>
<keyword evidence="1" id="KW-0812">Transmembrane</keyword>
<protein>
    <submittedName>
        <fullName evidence="2">Uncharacterized protein</fullName>
    </submittedName>
</protein>
<keyword evidence="1" id="KW-0472">Membrane</keyword>
<dbReference type="KEGG" id="sted:SPTER_38380"/>